<evidence type="ECO:0000313" key="4">
    <source>
        <dbReference type="Proteomes" id="UP001313282"/>
    </source>
</evidence>
<dbReference type="AlphaFoldDB" id="A0AAN8MQP7"/>
<dbReference type="SUPFAM" id="SSF48403">
    <property type="entry name" value="Ankyrin repeat"/>
    <property type="match status" value="2"/>
</dbReference>
<accession>A0AAN8MQP7</accession>
<dbReference type="InterPro" id="IPR056693">
    <property type="entry name" value="DUF7791"/>
</dbReference>
<organism evidence="3 4">
    <name type="scientific">Orbilia javanica</name>
    <dbReference type="NCBI Taxonomy" id="47235"/>
    <lineage>
        <taxon>Eukaryota</taxon>
        <taxon>Fungi</taxon>
        <taxon>Dikarya</taxon>
        <taxon>Ascomycota</taxon>
        <taxon>Pezizomycotina</taxon>
        <taxon>Orbiliomycetes</taxon>
        <taxon>Orbiliales</taxon>
        <taxon>Orbiliaceae</taxon>
        <taxon>Orbilia</taxon>
    </lineage>
</organism>
<feature type="domain" description="DUF7791" evidence="2">
    <location>
        <begin position="222"/>
        <end position="341"/>
    </location>
</feature>
<proteinExistence type="predicted"/>
<evidence type="ECO:0000313" key="3">
    <source>
        <dbReference type="EMBL" id="KAK6339193.1"/>
    </source>
</evidence>
<dbReference type="PANTHER" id="PTHR10039:SF5">
    <property type="entry name" value="NACHT DOMAIN-CONTAINING PROTEIN"/>
    <property type="match status" value="1"/>
</dbReference>
<feature type="repeat" description="ANK" evidence="1">
    <location>
        <begin position="624"/>
        <end position="656"/>
    </location>
</feature>
<reference evidence="3 4" key="1">
    <citation type="submission" date="2019-10" db="EMBL/GenBank/DDBJ databases">
        <authorList>
            <person name="Palmer J.M."/>
        </authorList>
    </citation>
    <scope>NUCLEOTIDE SEQUENCE [LARGE SCALE GENOMIC DNA]</scope>
    <source>
        <strain evidence="3 4">TWF718</strain>
    </source>
</reference>
<dbReference type="Proteomes" id="UP001313282">
    <property type="component" value="Unassembled WGS sequence"/>
</dbReference>
<evidence type="ECO:0000259" key="2">
    <source>
        <dbReference type="Pfam" id="PF25053"/>
    </source>
</evidence>
<evidence type="ECO:0000256" key="1">
    <source>
        <dbReference type="PROSITE-ProRule" id="PRU00023"/>
    </source>
</evidence>
<dbReference type="InterPro" id="IPR002110">
    <property type="entry name" value="Ankyrin_rpt"/>
</dbReference>
<dbReference type="PANTHER" id="PTHR10039">
    <property type="entry name" value="AMELOGENIN"/>
    <property type="match status" value="1"/>
</dbReference>
<dbReference type="PROSITE" id="PS50297">
    <property type="entry name" value="ANK_REP_REGION"/>
    <property type="match status" value="1"/>
</dbReference>
<name>A0AAN8MQP7_9PEZI</name>
<gene>
    <name evidence="3" type="primary">SHANK2_1</name>
    <name evidence="3" type="ORF">TWF718_008615</name>
</gene>
<dbReference type="PROSITE" id="PS50088">
    <property type="entry name" value="ANK_REPEAT"/>
    <property type="match status" value="1"/>
</dbReference>
<dbReference type="EMBL" id="JAVHNR010000006">
    <property type="protein sequence ID" value="KAK6339193.1"/>
    <property type="molecule type" value="Genomic_DNA"/>
</dbReference>
<sequence length="1026" mass="114744">MLRTLVHGIIFQHPACFEYVRRFYSDRKALEAARKDENSFDWTRDQLEQMFTTLTSSLTLGLSIYIDALDEGEGFLLSKMFKFLEKHLKNRDKLHGQNSLRICLSSRTSNFVNHRTTWTAIDLGKENAKDIEIYAIGELRETIEILQETTEILPDYGDMVLDICEQIQSKADGVFLWAKIVVGRLQKAMDNYCSVDGILAVLEDSPEDLYSLFNTCLEGVKKVFWPQMVQVLQIVLAAERPLSIEELVDLMRVNHSSNTFHDRPPTRTDDVTTMQDECDQMRNNIQNWCGGLVEVVEAEYTFTIMTSTTLILSKWGRSDYLYRLNTQVRFIHQSVKDYLLRIAQLDMFGLREIEATSQKFLLTWCLRYLEHMEGLRFYESAIEEQGVVYWCRMALGHPFLIYSPFWVKHAENCGLGHLDEAIIHRANDAFKAWSAFPPEKSSPRWGGNFDLGLYRKDSSNYRRIYSSLLSFSANYCFVNLVEALLLYSDVEYEQEQLDKALVSACAQELTPRTVAIDDCNFLTSYSQLDSDGNVLSISDNYWLAKGKMVDLLVEKNADVNVCGDESFGMLKTPLTAACRWGCLSLVKKLVGYGADVNFICPDFDSDVAYETNSEHEDSSQAVHNSTTPLIEACESGDVSIVAFLIRCGAQVDTRAGTPGSALGVAASRGDIGMIELLLDSHATIDMILDADISKKASDSLYGAAFGSALTVASRYGKESAVKYLVSRGAKVNLGCPRGSPLSAAALSCREGGTAIMEYLISKGAFVKDHFDEDIFGSILLSAVNSSAPRGCIPSRIKLLVKHGIDVNAKFTSEEDPSEYEYTSALIAAALKNRFPVWISGSTESNDIETMRCLIELGARVNEQPTTGSYGSALIAATSCSVYERMKFLIENGADVNLPLLTGHSRSPLETVTSKERGVHWEYKSKEPDQIKAIEMLLQNGADADSEVRAGLCRPKFLGLLIPYVKDESLRKIALDQLKEAVRERSEANFLPPDSETEYRFPPRDDGVLYSSPLISDLMPGHGLTYV</sequence>
<dbReference type="Pfam" id="PF00023">
    <property type="entry name" value="Ank"/>
    <property type="match status" value="2"/>
</dbReference>
<dbReference type="SMART" id="SM00248">
    <property type="entry name" value="ANK"/>
    <property type="match status" value="8"/>
</dbReference>
<dbReference type="Pfam" id="PF25053">
    <property type="entry name" value="DUF7791"/>
    <property type="match status" value="1"/>
</dbReference>
<protein>
    <submittedName>
        <fullName evidence="3">SH3 and multiple ankyrin repeat domains protein 2</fullName>
    </submittedName>
</protein>
<comment type="caution">
    <text evidence="3">The sequence shown here is derived from an EMBL/GenBank/DDBJ whole genome shotgun (WGS) entry which is preliminary data.</text>
</comment>
<keyword evidence="4" id="KW-1185">Reference proteome</keyword>
<keyword evidence="1" id="KW-0040">ANK repeat</keyword>
<dbReference type="InterPro" id="IPR036770">
    <property type="entry name" value="Ankyrin_rpt-contain_sf"/>
</dbReference>
<dbReference type="Gene3D" id="1.25.40.20">
    <property type="entry name" value="Ankyrin repeat-containing domain"/>
    <property type="match status" value="3"/>
</dbReference>